<keyword evidence="1" id="KW-0812">Transmembrane</keyword>
<dbReference type="CDD" id="cd06225">
    <property type="entry name" value="HAMP"/>
    <property type="match status" value="1"/>
</dbReference>
<evidence type="ECO:0000259" key="2">
    <source>
        <dbReference type="PROSITE" id="PS50125"/>
    </source>
</evidence>
<dbReference type="InterPro" id="IPR001054">
    <property type="entry name" value="A/G_cyclase"/>
</dbReference>
<dbReference type="OrthoDB" id="9806704at2"/>
<evidence type="ECO:0000256" key="1">
    <source>
        <dbReference type="SAM" id="Phobius"/>
    </source>
</evidence>
<dbReference type="SMART" id="SM00044">
    <property type="entry name" value="CYCc"/>
    <property type="match status" value="1"/>
</dbReference>
<dbReference type="Pfam" id="PF00211">
    <property type="entry name" value="Guanylate_cyc"/>
    <property type="match status" value="1"/>
</dbReference>
<keyword evidence="1" id="KW-1133">Transmembrane helix</keyword>
<dbReference type="PANTHER" id="PTHR43081:SF1">
    <property type="entry name" value="ADENYLATE CYCLASE, TERMINAL-DIFFERENTIATION SPECIFIC"/>
    <property type="match status" value="1"/>
</dbReference>
<dbReference type="SMART" id="SM00304">
    <property type="entry name" value="HAMP"/>
    <property type="match status" value="1"/>
</dbReference>
<dbReference type="RefSeq" id="WP_138085097.1">
    <property type="nucleotide sequence ID" value="NZ_VAUV01000003.1"/>
</dbReference>
<dbReference type="GO" id="GO:0006171">
    <property type="term" value="P:cAMP biosynthetic process"/>
    <property type="evidence" value="ECO:0007669"/>
    <property type="project" value="TreeGrafter"/>
</dbReference>
<evidence type="ECO:0000259" key="3">
    <source>
        <dbReference type="PROSITE" id="PS50885"/>
    </source>
</evidence>
<dbReference type="SUPFAM" id="SSF55073">
    <property type="entry name" value="Nucleotide cyclase"/>
    <property type="match status" value="1"/>
</dbReference>
<keyword evidence="1" id="KW-0472">Membrane</keyword>
<dbReference type="InterPro" id="IPR029787">
    <property type="entry name" value="Nucleotide_cyclase"/>
</dbReference>
<name>A0A5R8KIE8_9BACT</name>
<feature type="transmembrane region" description="Helical" evidence="1">
    <location>
        <begin position="200"/>
        <end position="222"/>
    </location>
</feature>
<reference evidence="4 5" key="1">
    <citation type="submission" date="2019-05" db="EMBL/GenBank/DDBJ databases">
        <title>Verrucobacter flavum gen. nov., sp. nov. a new member of the family Verrucomicrobiaceae.</title>
        <authorList>
            <person name="Szuroczki S."/>
            <person name="Abbaszade G."/>
            <person name="Szabo A."/>
            <person name="Felfoldi T."/>
            <person name="Schumann P."/>
            <person name="Boka K."/>
            <person name="Keki Z."/>
            <person name="Toumi M."/>
            <person name="Toth E."/>
        </authorList>
    </citation>
    <scope>NUCLEOTIDE SEQUENCE [LARGE SCALE GENOMIC DNA]</scope>
    <source>
        <strain evidence="4 5">MG-N-17</strain>
    </source>
</reference>
<organism evidence="4 5">
    <name type="scientific">Phragmitibacter flavus</name>
    <dbReference type="NCBI Taxonomy" id="2576071"/>
    <lineage>
        <taxon>Bacteria</taxon>
        <taxon>Pseudomonadati</taxon>
        <taxon>Verrucomicrobiota</taxon>
        <taxon>Verrucomicrobiia</taxon>
        <taxon>Verrucomicrobiales</taxon>
        <taxon>Verrucomicrobiaceae</taxon>
        <taxon>Phragmitibacter</taxon>
    </lineage>
</organism>
<proteinExistence type="predicted"/>
<accession>A0A5R8KIE8</accession>
<dbReference type="Pfam" id="PF00672">
    <property type="entry name" value="HAMP"/>
    <property type="match status" value="1"/>
</dbReference>
<feature type="domain" description="Guanylate cyclase" evidence="2">
    <location>
        <begin position="310"/>
        <end position="448"/>
    </location>
</feature>
<keyword evidence="5" id="KW-1185">Reference proteome</keyword>
<gene>
    <name evidence="4" type="ORF">FEM03_05035</name>
</gene>
<dbReference type="AlphaFoldDB" id="A0A5R8KIE8"/>
<dbReference type="EMBL" id="VAUV01000003">
    <property type="protein sequence ID" value="TLD72093.1"/>
    <property type="molecule type" value="Genomic_DNA"/>
</dbReference>
<dbReference type="PROSITE" id="PS50885">
    <property type="entry name" value="HAMP"/>
    <property type="match status" value="1"/>
</dbReference>
<feature type="domain" description="HAMP" evidence="3">
    <location>
        <begin position="224"/>
        <end position="276"/>
    </location>
</feature>
<sequence length="573" mass="62667">MKSSIAAKIFGLALVLVTIMMALVTFLLVQASSITQTLRDFRQTYQPLQDALVNLNEAGLRQRIAFERSFAALSADEGRDAALTEATVDFEKFTAQIDVHLGETKRILDLVGIDSRFIQSFERIRAQTEGIATAHSIVNTRQQEVLEMARRGEATQAEPLLVLLDDIQVALQNRRDEVQQGVHAIIDMAAAHAAGQHKRMLWLSIAATLVSVALGLSLAALITSRLVRPVRSLVTGIGQVQGGDLTVQLAVQSRDEVGAVTQAFNYFVGELRLKEEMRSTFGKYVDPRILARIISSPALKDSGAERQEMTISFSDLVGFTDIGEHLTATNLVNLINRHFTLQAAAIQGHDGVIDKFIGDAVMAFWGPPFTQAADSALLACRAALDEISAIGTLAKELPDLTGLRRNPPRVNIRIGISTGEVVVGNIGSENTRSYTVMGDAVNVASRLEHLNQLYGTRILLCETTRERAGDAIMVREIDAVVVKGKTEPTRLFELLGLPGEDGSSALRELVENFSTALSAFRQREWTSAETAFQHCLTLRPDDAPSQLFLKRIATFRENPPAADWDGSSHMLTK</sequence>
<dbReference type="SUPFAM" id="SSF158472">
    <property type="entry name" value="HAMP domain-like"/>
    <property type="match status" value="1"/>
</dbReference>
<protein>
    <submittedName>
        <fullName evidence="4">HAMP domain-containing protein</fullName>
    </submittedName>
</protein>
<dbReference type="GO" id="GO:0016020">
    <property type="term" value="C:membrane"/>
    <property type="evidence" value="ECO:0007669"/>
    <property type="project" value="InterPro"/>
</dbReference>
<dbReference type="GO" id="GO:0004016">
    <property type="term" value="F:adenylate cyclase activity"/>
    <property type="evidence" value="ECO:0007669"/>
    <property type="project" value="UniProtKB-ARBA"/>
</dbReference>
<dbReference type="CDD" id="cd07302">
    <property type="entry name" value="CHD"/>
    <property type="match status" value="1"/>
</dbReference>
<dbReference type="Gene3D" id="6.10.340.10">
    <property type="match status" value="1"/>
</dbReference>
<dbReference type="PANTHER" id="PTHR43081">
    <property type="entry name" value="ADENYLATE CYCLASE, TERMINAL-DIFFERENTIATION SPECIFIC-RELATED"/>
    <property type="match status" value="1"/>
</dbReference>
<evidence type="ECO:0000313" key="5">
    <source>
        <dbReference type="Proteomes" id="UP000306196"/>
    </source>
</evidence>
<dbReference type="InterPro" id="IPR003660">
    <property type="entry name" value="HAMP_dom"/>
</dbReference>
<dbReference type="InterPro" id="IPR050697">
    <property type="entry name" value="Adenylyl/Guanylyl_Cyclase_3/4"/>
</dbReference>
<dbReference type="Proteomes" id="UP000306196">
    <property type="component" value="Unassembled WGS sequence"/>
</dbReference>
<comment type="caution">
    <text evidence="4">The sequence shown here is derived from an EMBL/GenBank/DDBJ whole genome shotgun (WGS) entry which is preliminary data.</text>
</comment>
<dbReference type="Gene3D" id="3.30.70.1230">
    <property type="entry name" value="Nucleotide cyclase"/>
    <property type="match status" value="1"/>
</dbReference>
<dbReference type="GO" id="GO:0035556">
    <property type="term" value="P:intracellular signal transduction"/>
    <property type="evidence" value="ECO:0007669"/>
    <property type="project" value="InterPro"/>
</dbReference>
<dbReference type="PROSITE" id="PS50125">
    <property type="entry name" value="GUANYLATE_CYCLASE_2"/>
    <property type="match status" value="1"/>
</dbReference>
<evidence type="ECO:0000313" key="4">
    <source>
        <dbReference type="EMBL" id="TLD72093.1"/>
    </source>
</evidence>